<dbReference type="AlphaFoldDB" id="A0A7C4BCY1"/>
<dbReference type="SUPFAM" id="SSF143968">
    <property type="entry name" value="UbiD C-terminal domain-like"/>
    <property type="match status" value="1"/>
</dbReference>
<comment type="function">
    <text evidence="4">Catalyzes the conversion of trans-anhydromevalonate 5-phosphate (tAHMP) into isopentenyl phosphate. Involved in the archaeal mevalonate (MVA) pathway, which provides fundamental precursors for isoprenoid biosynthesis, such as isopentenyl diphosphate (IPP) and dimethylallyl diphosphate (DMAPP).</text>
</comment>
<dbReference type="SUPFAM" id="SSF50475">
    <property type="entry name" value="FMN-binding split barrel"/>
    <property type="match status" value="1"/>
</dbReference>
<dbReference type="PANTHER" id="PTHR30108">
    <property type="entry name" value="3-OCTAPRENYL-4-HYDROXYBENZOATE CARBOXY-LYASE-RELATED"/>
    <property type="match status" value="1"/>
</dbReference>
<evidence type="ECO:0000259" key="9">
    <source>
        <dbReference type="Pfam" id="PF20696"/>
    </source>
</evidence>
<comment type="pathway">
    <text evidence="1">Isoprenoid biosynthesis; isopentenyl diphosphate biosynthesis via mevalonate pathway.</text>
</comment>
<comment type="similarity">
    <text evidence="2">Belongs to the UbiD family.</text>
</comment>
<dbReference type="Pfam" id="PF20696">
    <property type="entry name" value="UbiD_C"/>
    <property type="match status" value="1"/>
</dbReference>
<comment type="catalytic activity">
    <reaction evidence="3">
        <text>(2E)-3-methyl-5-phosphooxypent-2-enoate + H(+) = isopentenyl phosphate + CO2</text>
        <dbReference type="Rhea" id="RHEA:78971"/>
        <dbReference type="ChEBI" id="CHEBI:15378"/>
        <dbReference type="ChEBI" id="CHEBI:16526"/>
        <dbReference type="ChEBI" id="CHEBI:65078"/>
        <dbReference type="ChEBI" id="CHEBI:229665"/>
        <dbReference type="EC" id="4.1.1.126"/>
    </reaction>
    <physiologicalReaction direction="left-to-right" evidence="3">
        <dbReference type="Rhea" id="RHEA:78972"/>
    </physiologicalReaction>
</comment>
<dbReference type="GO" id="GO:0005737">
    <property type="term" value="C:cytoplasm"/>
    <property type="evidence" value="ECO:0007669"/>
    <property type="project" value="TreeGrafter"/>
</dbReference>
<feature type="domain" description="3-octaprenyl-4-hydroxybenzoate carboxy-lyase-like Rift-related" evidence="8">
    <location>
        <begin position="105"/>
        <end position="286"/>
    </location>
</feature>
<protein>
    <recommendedName>
        <fullName evidence="6">Anhydromevalonate phosphate decarboxylase</fullName>
        <ecNumber evidence="5">4.1.1.126</ecNumber>
    </recommendedName>
</protein>
<evidence type="ECO:0000256" key="5">
    <source>
        <dbReference type="ARBA" id="ARBA00049727"/>
    </source>
</evidence>
<feature type="domain" description="3-octaprenyl-4-hydroxybenzoate carboxy-lyase-like C-terminal" evidence="9">
    <location>
        <begin position="293"/>
        <end position="413"/>
    </location>
</feature>
<evidence type="ECO:0000256" key="6">
    <source>
        <dbReference type="ARBA" id="ARBA00049754"/>
    </source>
</evidence>
<sequence length="431" mass="48703">MFVSLKEFVSSLNRKEVEDYSNYELDPVLEPTRMLYLADRNEKVVLFRVRGAQQFLCVGNVLNSRRRLYEKLLNVRSDEEAYKRLLEAVAKPIKPREVDFSTNFKSVRDFDLNSVPFIKFYGNDGGRYLTSSIFIACLDSVCNASIHRTMLISKDTVVARIVPRHLRYIYDEYRRRGSDTPVAIVVGVHPAVELMAAMSPPFGVFELNLVPNILGTFAITYTPKYGIPVPAIASVILEGRISSSQFIEEGPFLDLLNLYDGVRKEPLIKIEAVYVNPEEYFYVILPAGKEHKLLQSFYREALVWQYVSNVVPKVHKVRMLEPAGSWLAVAVSITKNVDGDAKNAILAAFSAHPSAKIVLVLDEDVDLDSLDNILWAFATRFRGKEGVVIIEKSRCSTLDPMSPTGVCDKIGIDLTVPISMDRESFKYVRVQ</sequence>
<dbReference type="EMBL" id="DTFF01000049">
    <property type="protein sequence ID" value="HGI87955.1"/>
    <property type="molecule type" value="Genomic_DNA"/>
</dbReference>
<dbReference type="InterPro" id="IPR048304">
    <property type="entry name" value="UbiD_Rift_dom"/>
</dbReference>
<dbReference type="NCBIfam" id="TIGR00148">
    <property type="entry name" value="UbiD family decarboxylase"/>
    <property type="match status" value="1"/>
</dbReference>
<accession>A0A7C4BCY1</accession>
<evidence type="ECO:0000313" key="10">
    <source>
        <dbReference type="EMBL" id="HGI87955.1"/>
    </source>
</evidence>
<dbReference type="Pfam" id="PF01977">
    <property type="entry name" value="UbiD"/>
    <property type="match status" value="1"/>
</dbReference>
<dbReference type="EC" id="4.1.1.126" evidence="5"/>
<dbReference type="Gene3D" id="3.40.1670.10">
    <property type="entry name" value="UbiD C-terminal domain-like"/>
    <property type="match status" value="1"/>
</dbReference>
<dbReference type="InterPro" id="IPR002830">
    <property type="entry name" value="UbiD"/>
</dbReference>
<dbReference type="InterPro" id="IPR049381">
    <property type="entry name" value="UbiD-like_C"/>
</dbReference>
<gene>
    <name evidence="10" type="ORF">ENV14_06175</name>
</gene>
<comment type="caution">
    <text evidence="10">The sequence shown here is derived from an EMBL/GenBank/DDBJ whole genome shotgun (WGS) entry which is preliminary data.</text>
</comment>
<dbReference type="GO" id="GO:0016831">
    <property type="term" value="F:carboxy-lyase activity"/>
    <property type="evidence" value="ECO:0007669"/>
    <property type="project" value="InterPro"/>
</dbReference>
<reference evidence="10" key="1">
    <citation type="journal article" date="2020" name="mSystems">
        <title>Genome- and Community-Level Interaction Insights into Carbon Utilization and Element Cycling Functions of Hydrothermarchaeota in Hydrothermal Sediment.</title>
        <authorList>
            <person name="Zhou Z."/>
            <person name="Liu Y."/>
            <person name="Xu W."/>
            <person name="Pan J."/>
            <person name="Luo Z.H."/>
            <person name="Li M."/>
        </authorList>
    </citation>
    <scope>NUCLEOTIDE SEQUENCE [LARGE SCALE GENOMIC DNA]</scope>
    <source>
        <strain evidence="10">SpSt-732</strain>
    </source>
</reference>
<evidence type="ECO:0000256" key="7">
    <source>
        <dbReference type="ARBA" id="ARBA00049936"/>
    </source>
</evidence>
<organism evidence="10">
    <name type="scientific">Ignisphaera aggregans</name>
    <dbReference type="NCBI Taxonomy" id="334771"/>
    <lineage>
        <taxon>Archaea</taxon>
        <taxon>Thermoproteota</taxon>
        <taxon>Thermoprotei</taxon>
        <taxon>Desulfurococcales</taxon>
        <taxon>Desulfurococcaceae</taxon>
        <taxon>Ignisphaera</taxon>
    </lineage>
</organism>
<dbReference type="PANTHER" id="PTHR30108:SF21">
    <property type="entry name" value="4-HYDROXYBENZOATE DECARBOXYLASE"/>
    <property type="match status" value="1"/>
</dbReference>
<evidence type="ECO:0000256" key="2">
    <source>
        <dbReference type="ARBA" id="ARBA00010021"/>
    </source>
</evidence>
<evidence type="ECO:0000259" key="8">
    <source>
        <dbReference type="Pfam" id="PF01977"/>
    </source>
</evidence>
<comment type="cofactor">
    <cofactor evidence="7">
        <name>prenylated FMN</name>
        <dbReference type="ChEBI" id="CHEBI:87746"/>
    </cofactor>
</comment>
<name>A0A7C4BCY1_9CREN</name>
<evidence type="ECO:0000256" key="4">
    <source>
        <dbReference type="ARBA" id="ARBA00049583"/>
    </source>
</evidence>
<proteinExistence type="inferred from homology"/>
<evidence type="ECO:0000256" key="1">
    <source>
        <dbReference type="ARBA" id="ARBA00005092"/>
    </source>
</evidence>
<evidence type="ECO:0000256" key="3">
    <source>
        <dbReference type="ARBA" id="ARBA00049054"/>
    </source>
</evidence>